<evidence type="ECO:0000259" key="1">
    <source>
        <dbReference type="PROSITE" id="PS50883"/>
    </source>
</evidence>
<sequence length="515" mass="56678">MVQSMMTRISGWAGALRRALSGPQVMAFVPAATLGAFWLGGEAALIATALVCPLIVGRLTHAAEDNAPPPLPRDTVTGLVHRSQFLDTLDAHLHDLDRTHRKTAYFAIELDEFAGLAEKYGPDVSEALLSCTAHRLQGVMRDREMVSRSGDFRFSVALDPVRNLDLESSIQLATRLQTAIEEPISADGNLYYVSCCVGFCLSNRAPGRGAKALHDGAVTALAEAQRTGPSTIRSYSEEVRLLQSQRLALCEDITAGLDAEQFHAWFQPQISTDTGEISGFETLARWLHPTRGLVSPGEFLPLMERNGQLDRLGQTMLNQALRALALWDQADVTVPRVGVNFTADELRNPRLVDRVEWALDRHDVTPDRLCVEILEDVVSRAPDDVTSRNIKRLAELGCTIDLDDFGTGNTSISSLRRFPVTRLKIDRSFVSNADQSVDQQRMISAILTMAERLDLQTLAEGIETPGEHAMVAQLGCGSVQGFGIARPMPFDKTVDWIREYNAQRHKTPVIGRRTG</sequence>
<evidence type="ECO:0000259" key="2">
    <source>
        <dbReference type="PROSITE" id="PS50887"/>
    </source>
</evidence>
<dbReference type="EMBL" id="AQQZ01000010">
    <property type="protein sequence ID" value="KNG92303.1"/>
    <property type="molecule type" value="Genomic_DNA"/>
</dbReference>
<dbReference type="PATRIC" id="fig|1317121.7.peg.748"/>
<evidence type="ECO:0000313" key="3">
    <source>
        <dbReference type="EMBL" id="KNG92303.1"/>
    </source>
</evidence>
<dbReference type="Gene3D" id="3.30.70.270">
    <property type="match status" value="1"/>
</dbReference>
<dbReference type="InterPro" id="IPR029787">
    <property type="entry name" value="Nucleotide_cyclase"/>
</dbReference>
<keyword evidence="4" id="KW-1185">Reference proteome</keyword>
<dbReference type="PROSITE" id="PS50887">
    <property type="entry name" value="GGDEF"/>
    <property type="match status" value="1"/>
</dbReference>
<dbReference type="SUPFAM" id="SSF141868">
    <property type="entry name" value="EAL domain-like"/>
    <property type="match status" value="1"/>
</dbReference>
<protein>
    <recommendedName>
        <fullName evidence="5">Diguanylate cyclase</fullName>
    </recommendedName>
</protein>
<gene>
    <name evidence="3" type="ORF">ATO11_18260</name>
</gene>
<evidence type="ECO:0000313" key="4">
    <source>
        <dbReference type="Proteomes" id="UP000036938"/>
    </source>
</evidence>
<dbReference type="STRING" id="1317121.ATO11_18260"/>
<reference evidence="3 4" key="1">
    <citation type="journal article" date="2015" name="Int. J. Syst. Evol. Microbiol.">
        <title>Aestuariivita atlantica sp. nov., isolated from deep sea sediment of the Atlantic Ocean.</title>
        <authorList>
            <person name="Li G."/>
            <person name="Lai Q."/>
            <person name="Du Y."/>
            <person name="Liu X."/>
            <person name="Sun F."/>
            <person name="Shao Z."/>
        </authorList>
    </citation>
    <scope>NUCLEOTIDE SEQUENCE [LARGE SCALE GENOMIC DNA]</scope>
    <source>
        <strain evidence="3 4">22II-S11-z3</strain>
    </source>
</reference>
<feature type="domain" description="EAL" evidence="1">
    <location>
        <begin position="246"/>
        <end position="501"/>
    </location>
</feature>
<name>A0A0L1JLL4_9RHOB</name>
<dbReference type="InterPro" id="IPR052155">
    <property type="entry name" value="Biofilm_reg_signaling"/>
</dbReference>
<dbReference type="InterPro" id="IPR035919">
    <property type="entry name" value="EAL_sf"/>
</dbReference>
<dbReference type="SUPFAM" id="SSF55073">
    <property type="entry name" value="Nucleotide cyclase"/>
    <property type="match status" value="1"/>
</dbReference>
<dbReference type="InterPro" id="IPR043128">
    <property type="entry name" value="Rev_trsase/Diguanyl_cyclase"/>
</dbReference>
<dbReference type="InterPro" id="IPR001633">
    <property type="entry name" value="EAL_dom"/>
</dbReference>
<dbReference type="Pfam" id="PF00563">
    <property type="entry name" value="EAL"/>
    <property type="match status" value="1"/>
</dbReference>
<dbReference type="AlphaFoldDB" id="A0A0L1JLL4"/>
<dbReference type="SMART" id="SM00267">
    <property type="entry name" value="GGDEF"/>
    <property type="match status" value="1"/>
</dbReference>
<proteinExistence type="predicted"/>
<dbReference type="OrthoDB" id="9814202at2"/>
<evidence type="ECO:0008006" key="5">
    <source>
        <dbReference type="Google" id="ProtNLM"/>
    </source>
</evidence>
<feature type="domain" description="GGDEF" evidence="2">
    <location>
        <begin position="101"/>
        <end position="237"/>
    </location>
</feature>
<dbReference type="SMART" id="SM00052">
    <property type="entry name" value="EAL"/>
    <property type="match status" value="1"/>
</dbReference>
<organism evidence="3 4">
    <name type="scientific">Pseudaestuariivita atlantica</name>
    <dbReference type="NCBI Taxonomy" id="1317121"/>
    <lineage>
        <taxon>Bacteria</taxon>
        <taxon>Pseudomonadati</taxon>
        <taxon>Pseudomonadota</taxon>
        <taxon>Alphaproteobacteria</taxon>
        <taxon>Rhodobacterales</taxon>
        <taxon>Paracoccaceae</taxon>
        <taxon>Pseudaestuariivita</taxon>
    </lineage>
</organism>
<accession>A0A0L1JLL4</accession>
<dbReference type="PANTHER" id="PTHR44757:SF2">
    <property type="entry name" value="BIOFILM ARCHITECTURE MAINTENANCE PROTEIN MBAA"/>
    <property type="match status" value="1"/>
</dbReference>
<dbReference type="Pfam" id="PF00990">
    <property type="entry name" value="GGDEF"/>
    <property type="match status" value="1"/>
</dbReference>
<dbReference type="InterPro" id="IPR000160">
    <property type="entry name" value="GGDEF_dom"/>
</dbReference>
<dbReference type="NCBIfam" id="TIGR00254">
    <property type="entry name" value="GGDEF"/>
    <property type="match status" value="1"/>
</dbReference>
<dbReference type="PROSITE" id="PS50883">
    <property type="entry name" value="EAL"/>
    <property type="match status" value="1"/>
</dbReference>
<dbReference type="Gene3D" id="3.20.20.450">
    <property type="entry name" value="EAL domain"/>
    <property type="match status" value="1"/>
</dbReference>
<comment type="caution">
    <text evidence="3">The sequence shown here is derived from an EMBL/GenBank/DDBJ whole genome shotgun (WGS) entry which is preliminary data.</text>
</comment>
<dbReference type="CDD" id="cd01948">
    <property type="entry name" value="EAL"/>
    <property type="match status" value="1"/>
</dbReference>
<dbReference type="PANTHER" id="PTHR44757">
    <property type="entry name" value="DIGUANYLATE CYCLASE DGCP"/>
    <property type="match status" value="1"/>
</dbReference>
<dbReference type="Proteomes" id="UP000036938">
    <property type="component" value="Unassembled WGS sequence"/>
</dbReference>